<evidence type="ECO:0000256" key="1">
    <source>
        <dbReference type="SAM" id="MobiDB-lite"/>
    </source>
</evidence>
<name>A0A193PK50_9REOV</name>
<protein>
    <submittedName>
        <fullName evidence="2">VP2 protein</fullName>
    </submittedName>
</protein>
<evidence type="ECO:0000313" key="2">
    <source>
        <dbReference type="EMBL" id="BAV16921.1"/>
    </source>
</evidence>
<feature type="compositionally biased region" description="Polar residues" evidence="1">
    <location>
        <begin position="42"/>
        <end position="54"/>
    </location>
</feature>
<sequence length="553" mass="62522">MEDFEILVKGPDRLKPLVQQEYTEFDVVVTPHTEDTAGPYHHSQNLPTRTSFEPPTSPLERPMSLAVPCAAGVGIQYTQGRITRQQAEERLSMHDEYCWMDWRPNQNGTYSAETALGQITMPGKSARTACSHFKSWCVERRCHTVAEAERFRDCMLLHILAIDEDKNIRVGPEGIPDARKKCYTMRGNVERIMAPPYSRNWRRTLGRKYQVKIKKPDHCEISVATENAVRALLLELIQVIYNYLPPEHRLRHHEFEREISKRLDWVPREMIRGHGCLVVRAHNVLADVIGCRKIAEGPKARTVAQTREWIISTPIFQHARLAEENDDAMLRYVALHLLLSCVPGLSLKDTVIPLAECLESPHRQERRTKTLGVLCDLTLREWLALKPHCPQHGSPASGGMLGNLRLLIGRVEGQPDTFAFNATTLQPVENLGRTHALLGGLCMGLREIVSCVVPYRAPRKSFMCVILCESDLDDPGIDDVVRTRTAGAEDSCVGVAVLRLHSDGIRVRTTGSIRSIVEDYVWCITSGTSIILKPRSATRECADFMTKVLRFRD</sequence>
<organism evidence="2">
    <name type="scientific">Muko virus</name>
    <dbReference type="NCBI Taxonomy" id="1597962"/>
    <lineage>
        <taxon>Viruses</taxon>
        <taxon>Riboviria</taxon>
        <taxon>Orthornavirae</taxon>
        <taxon>Duplornaviricota</taxon>
        <taxon>Resentoviricetes</taxon>
        <taxon>Reovirales</taxon>
        <taxon>Sedoreoviridae</taxon>
        <taxon>Orbivirus</taxon>
        <taxon>Orbivirus magninsulae</taxon>
        <taxon>Great Island virus</taxon>
    </lineage>
</organism>
<dbReference type="Proteomes" id="UP000133535">
    <property type="component" value="Genome"/>
</dbReference>
<accession>A0A193PK50</accession>
<feature type="region of interest" description="Disordered" evidence="1">
    <location>
        <begin position="34"/>
        <end position="58"/>
    </location>
</feature>
<dbReference type="EMBL" id="LC158846">
    <property type="protein sequence ID" value="BAV16921.1"/>
    <property type="molecule type" value="Genomic_RNA"/>
</dbReference>
<gene>
    <name evidence="2" type="primary">VP2</name>
</gene>
<proteinExistence type="predicted"/>
<reference evidence="2" key="1">
    <citation type="submission" date="2016-06" db="EMBL/GenBank/DDBJ databases">
        <title>Pathogenic potential and growth kinetics of Muko virus in mice and human-derived cells.</title>
        <authorList>
            <person name="Hayasaka D."/>
            <person name="Ulanday"/>
            <person name="GEL"/>
            <person name="Shimada S."/>
            <person name="Ngwe Tun MM."/>
            <person name="Nabeshima T."/>
            <person name="Morita K."/>
        </authorList>
    </citation>
    <scope>NUCLEOTIDE SEQUENCE [LARGE SCALE GENOMIC DNA]</scope>
    <source>
        <strain evidence="2">MUV-hay</strain>
    </source>
</reference>